<dbReference type="Proteomes" id="UP000185911">
    <property type="component" value="Unassembled WGS sequence"/>
</dbReference>
<name>A0A1Q8Y9J8_9BURK</name>
<evidence type="ECO:0000313" key="2">
    <source>
        <dbReference type="Proteomes" id="UP000185911"/>
    </source>
</evidence>
<dbReference type="AlphaFoldDB" id="A0A1Q8Y9J8"/>
<organism evidence="1 2">
    <name type="scientific">Rhodoferax antarcticus ANT.BR</name>
    <dbReference type="NCBI Taxonomy" id="1111071"/>
    <lineage>
        <taxon>Bacteria</taxon>
        <taxon>Pseudomonadati</taxon>
        <taxon>Pseudomonadota</taxon>
        <taxon>Betaproteobacteria</taxon>
        <taxon>Burkholderiales</taxon>
        <taxon>Comamonadaceae</taxon>
        <taxon>Rhodoferax</taxon>
    </lineage>
</organism>
<keyword evidence="2" id="KW-1185">Reference proteome</keyword>
<gene>
    <name evidence="1" type="ORF">BLL52_3999</name>
</gene>
<comment type="caution">
    <text evidence="1">The sequence shown here is derived from an EMBL/GenBank/DDBJ whole genome shotgun (WGS) entry which is preliminary data.</text>
</comment>
<protein>
    <submittedName>
        <fullName evidence="1">Uncharacterized protein</fullName>
    </submittedName>
</protein>
<proteinExistence type="predicted"/>
<evidence type="ECO:0000313" key="1">
    <source>
        <dbReference type="EMBL" id="OLP04678.1"/>
    </source>
</evidence>
<reference evidence="1 2" key="1">
    <citation type="submission" date="2017-01" db="EMBL/GenBank/DDBJ databases">
        <title>Genome sequence of Rhodoferax antarcticus ANT.BR, a psychrophilic purple nonsulfur bacterium from an Antarctic microbial mat.</title>
        <authorList>
            <person name="Baker J."/>
            <person name="Riester C."/>
            <person name="Skinner B."/>
            <person name="Newell A."/>
            <person name="Swingley W."/>
            <person name="Madigan M."/>
            <person name="Jung D."/>
            <person name="Asao M."/>
            <person name="Chen M."/>
            <person name="Loughlin P."/>
            <person name="Pan H."/>
            <person name="Lin S."/>
            <person name="Li N."/>
            <person name="Shaw J."/>
            <person name="Prado M."/>
            <person name="Sherman C."/>
            <person name="Li X."/>
            <person name="Tang J."/>
            <person name="Blankenship R."/>
            <person name="Zhao T."/>
            <person name="Touchman J."/>
            <person name="Sattley M."/>
        </authorList>
    </citation>
    <scope>NUCLEOTIDE SEQUENCE [LARGE SCALE GENOMIC DNA]</scope>
    <source>
        <strain evidence="1 2">ANT.BR</strain>
    </source>
</reference>
<sequence>MRLRLLTRAFHPEARSHHPITVPSGVWVRISAIDHSHQFPSTPPFPTEATFAFPLLAHQKRSQKSVG</sequence>
<accession>A0A1Q8Y9J8</accession>
<dbReference type="EMBL" id="MSYM01000019">
    <property type="protein sequence ID" value="OLP04678.1"/>
    <property type="molecule type" value="Genomic_DNA"/>
</dbReference>